<evidence type="ECO:0000313" key="2">
    <source>
        <dbReference type="Proteomes" id="UP000807306"/>
    </source>
</evidence>
<dbReference type="EMBL" id="MU157920">
    <property type="protein sequence ID" value="KAF9523302.1"/>
    <property type="molecule type" value="Genomic_DNA"/>
</dbReference>
<reference evidence="1" key="1">
    <citation type="submission" date="2020-11" db="EMBL/GenBank/DDBJ databases">
        <authorList>
            <consortium name="DOE Joint Genome Institute"/>
            <person name="Ahrendt S."/>
            <person name="Riley R."/>
            <person name="Andreopoulos W."/>
            <person name="Labutti K."/>
            <person name="Pangilinan J."/>
            <person name="Ruiz-Duenas F.J."/>
            <person name="Barrasa J.M."/>
            <person name="Sanchez-Garcia M."/>
            <person name="Camarero S."/>
            <person name="Miyauchi S."/>
            <person name="Serrano A."/>
            <person name="Linde D."/>
            <person name="Babiker R."/>
            <person name="Drula E."/>
            <person name="Ayuso-Fernandez I."/>
            <person name="Pacheco R."/>
            <person name="Padilla G."/>
            <person name="Ferreira P."/>
            <person name="Barriuso J."/>
            <person name="Kellner H."/>
            <person name="Castanera R."/>
            <person name="Alfaro M."/>
            <person name="Ramirez L."/>
            <person name="Pisabarro A.G."/>
            <person name="Kuo A."/>
            <person name="Tritt A."/>
            <person name="Lipzen A."/>
            <person name="He G."/>
            <person name="Yan M."/>
            <person name="Ng V."/>
            <person name="Cullen D."/>
            <person name="Martin F."/>
            <person name="Rosso M.-N."/>
            <person name="Henrissat B."/>
            <person name="Hibbett D."/>
            <person name="Martinez A.T."/>
            <person name="Grigoriev I.V."/>
        </authorList>
    </citation>
    <scope>NUCLEOTIDE SEQUENCE</scope>
    <source>
        <strain evidence="1">CBS 506.95</strain>
    </source>
</reference>
<evidence type="ECO:0000313" key="1">
    <source>
        <dbReference type="EMBL" id="KAF9523302.1"/>
    </source>
</evidence>
<proteinExistence type="predicted"/>
<protein>
    <recommendedName>
        <fullName evidence="3">F-box domain-containing protein</fullName>
    </recommendedName>
</protein>
<dbReference type="InterPro" id="IPR032675">
    <property type="entry name" value="LRR_dom_sf"/>
</dbReference>
<comment type="caution">
    <text evidence="1">The sequence shown here is derived from an EMBL/GenBank/DDBJ whole genome shotgun (WGS) entry which is preliminary data.</text>
</comment>
<sequence>MATPDLPVEIWLEILAYLPRSALHKMLSINRLLFELALNDIYEEIRLVDDDEEMVKVLKQLRSPSIAERVKRLYIRPAFLPGMDESNEGSSAEPSGPSSLEAGFNFLKSLSISRKLRSTIPVPAERIFHLASTAIKKCINLRHLTVVVHDHALTPLFMDFLDSLYHSDSLGPKLTQLSIDTTALKLPSLLKPLIKRVSSLTSLEEFEFSLVDSRFSQTNADYAASYKTLKTFFETFSKTLITVSVSTLVPRDLKPLFTAFPLGKPFRRLQLCAIFNSATLPTPHELTTFLFNQASGLENLTLSAHPRQTSFHSSGYEYADWLLKSSTPTTVEFGSLKFPNLRSLNIELPTVPHRRNAPLPPLVDIAPNITTLILTHHYLTFEHLTEIMDNLPTFEPQKIKLQRFEFRLLSLCPQTFDVLAQKAPRLLELSIEYLRSSADISGSEVRLWDQGKTLNDFRELMQPRRYPNWGLSKLRLACLQSNSHAHPVPSFMEAVASTLPKAILMDVDYYCECSFSQHRTPYIM</sequence>
<keyword evidence="2" id="KW-1185">Reference proteome</keyword>
<dbReference type="Gene3D" id="3.80.10.10">
    <property type="entry name" value="Ribonuclease Inhibitor"/>
    <property type="match status" value="1"/>
</dbReference>
<dbReference type="OrthoDB" id="3049838at2759"/>
<accession>A0A9P6E6A5</accession>
<evidence type="ECO:0008006" key="3">
    <source>
        <dbReference type="Google" id="ProtNLM"/>
    </source>
</evidence>
<name>A0A9P6E6A5_9AGAR</name>
<dbReference type="AlphaFoldDB" id="A0A9P6E6A5"/>
<organism evidence="1 2">
    <name type="scientific">Crepidotus variabilis</name>
    <dbReference type="NCBI Taxonomy" id="179855"/>
    <lineage>
        <taxon>Eukaryota</taxon>
        <taxon>Fungi</taxon>
        <taxon>Dikarya</taxon>
        <taxon>Basidiomycota</taxon>
        <taxon>Agaricomycotina</taxon>
        <taxon>Agaricomycetes</taxon>
        <taxon>Agaricomycetidae</taxon>
        <taxon>Agaricales</taxon>
        <taxon>Agaricineae</taxon>
        <taxon>Crepidotaceae</taxon>
        <taxon>Crepidotus</taxon>
    </lineage>
</organism>
<gene>
    <name evidence="1" type="ORF">CPB83DRAFT_693934</name>
</gene>
<dbReference type="Proteomes" id="UP000807306">
    <property type="component" value="Unassembled WGS sequence"/>
</dbReference>